<dbReference type="GO" id="GO:0005524">
    <property type="term" value="F:ATP binding"/>
    <property type="evidence" value="ECO:0007669"/>
    <property type="project" value="UniProtKB-KW"/>
</dbReference>
<evidence type="ECO:0000256" key="1">
    <source>
        <dbReference type="ARBA" id="ARBA00022741"/>
    </source>
</evidence>
<dbReference type="AlphaFoldDB" id="J3LBW2"/>
<reference evidence="5" key="1">
    <citation type="submission" date="2013-04" db="UniProtKB">
        <authorList>
            <consortium name="EnsemblPlants"/>
        </authorList>
    </citation>
    <scope>IDENTIFICATION</scope>
</reference>
<evidence type="ECO:0000313" key="6">
    <source>
        <dbReference type="Proteomes" id="UP000006038"/>
    </source>
</evidence>
<dbReference type="InterPro" id="IPR050173">
    <property type="entry name" value="ABC_transporter_C-like"/>
</dbReference>
<dbReference type="HOGENOM" id="CLU_1580942_0_0_1"/>
<dbReference type="GO" id="GO:0016887">
    <property type="term" value="F:ATP hydrolysis activity"/>
    <property type="evidence" value="ECO:0007669"/>
    <property type="project" value="InterPro"/>
</dbReference>
<feature type="domain" description="ABC transporter" evidence="4">
    <location>
        <begin position="47"/>
        <end position="123"/>
    </location>
</feature>
<organism evidence="5">
    <name type="scientific">Oryza brachyantha</name>
    <name type="common">malo sina</name>
    <dbReference type="NCBI Taxonomy" id="4533"/>
    <lineage>
        <taxon>Eukaryota</taxon>
        <taxon>Viridiplantae</taxon>
        <taxon>Streptophyta</taxon>
        <taxon>Embryophyta</taxon>
        <taxon>Tracheophyta</taxon>
        <taxon>Spermatophyta</taxon>
        <taxon>Magnoliopsida</taxon>
        <taxon>Liliopsida</taxon>
        <taxon>Poales</taxon>
        <taxon>Poaceae</taxon>
        <taxon>BOP clade</taxon>
        <taxon>Oryzoideae</taxon>
        <taxon>Oryzeae</taxon>
        <taxon>Oryzinae</taxon>
        <taxon>Oryza</taxon>
    </lineage>
</organism>
<accession>J3LBW2</accession>
<dbReference type="InterPro" id="IPR027417">
    <property type="entry name" value="P-loop_NTPase"/>
</dbReference>
<dbReference type="PANTHER" id="PTHR24223">
    <property type="entry name" value="ATP-BINDING CASSETTE SUB-FAMILY C"/>
    <property type="match status" value="1"/>
</dbReference>
<keyword evidence="6" id="KW-1185">Reference proteome</keyword>
<dbReference type="GO" id="GO:0042626">
    <property type="term" value="F:ATPase-coupled transmembrane transporter activity"/>
    <property type="evidence" value="ECO:0007669"/>
    <property type="project" value="TreeGrafter"/>
</dbReference>
<evidence type="ECO:0000259" key="4">
    <source>
        <dbReference type="Pfam" id="PF00005"/>
    </source>
</evidence>
<keyword evidence="1" id="KW-0547">Nucleotide-binding</keyword>
<evidence type="ECO:0000313" key="5">
    <source>
        <dbReference type="EnsemblPlants" id="OB02G21290.1"/>
    </source>
</evidence>
<evidence type="ECO:0000256" key="3">
    <source>
        <dbReference type="SAM" id="MobiDB-lite"/>
    </source>
</evidence>
<evidence type="ECO:0000256" key="2">
    <source>
        <dbReference type="ARBA" id="ARBA00022840"/>
    </source>
</evidence>
<dbReference type="InterPro" id="IPR003439">
    <property type="entry name" value="ABC_transporter-like_ATP-bd"/>
</dbReference>
<dbReference type="EnsemblPlants" id="OB02G21290.1">
    <property type="protein sequence ID" value="OB02G21290.1"/>
    <property type="gene ID" value="OB02G21290"/>
</dbReference>
<dbReference type="GO" id="GO:0016020">
    <property type="term" value="C:membrane"/>
    <property type="evidence" value="ECO:0007669"/>
    <property type="project" value="TreeGrafter"/>
</dbReference>
<dbReference type="SUPFAM" id="SSF52540">
    <property type="entry name" value="P-loop containing nucleoside triphosphate hydrolases"/>
    <property type="match status" value="1"/>
</dbReference>
<dbReference type="Gramene" id="OB02G21290.1">
    <property type="protein sequence ID" value="OB02G21290.1"/>
    <property type="gene ID" value="OB02G21290"/>
</dbReference>
<dbReference type="STRING" id="4533.J3LBW2"/>
<dbReference type="PANTHER" id="PTHR24223:SF249">
    <property type="entry name" value="OS02G0288700 PROTEIN"/>
    <property type="match status" value="1"/>
</dbReference>
<dbReference type="eggNOG" id="KOG0054">
    <property type="taxonomic scope" value="Eukaryota"/>
</dbReference>
<keyword evidence="2" id="KW-0067">ATP-binding</keyword>
<proteinExistence type="predicted"/>
<protein>
    <recommendedName>
        <fullName evidence="4">ABC transporter domain-containing protein</fullName>
    </recommendedName>
</protein>
<sequence length="169" mass="18136">MVATDSGDGDGDAATMVTDDTGQATRGRGQEGRGAAVRYATHLPFVLKGLTCTLPERMKTGIVGRTGNGKSTLIQALFRIVDPCIGQVLIDGLHICTIGLHDLRTRLSIIPQDPVMFEGSIAMRKSGSYRKWRQLECGSEATCLFGEGGFKEKKGFGFGRSNFFSGSNN</sequence>
<name>J3LBW2_ORYBR</name>
<dbReference type="Proteomes" id="UP000006038">
    <property type="component" value="Unassembled WGS sequence"/>
</dbReference>
<dbReference type="Gene3D" id="3.40.50.300">
    <property type="entry name" value="P-loop containing nucleotide triphosphate hydrolases"/>
    <property type="match status" value="1"/>
</dbReference>
<dbReference type="Pfam" id="PF00005">
    <property type="entry name" value="ABC_tran"/>
    <property type="match status" value="1"/>
</dbReference>
<feature type="region of interest" description="Disordered" evidence="3">
    <location>
        <begin position="1"/>
        <end position="33"/>
    </location>
</feature>